<dbReference type="InterPro" id="IPR001356">
    <property type="entry name" value="HD"/>
</dbReference>
<evidence type="ECO:0000313" key="2">
    <source>
        <dbReference type="EMBL" id="KOB71274.1"/>
    </source>
</evidence>
<proteinExistence type="predicted"/>
<accession>A0A0L7L7F6</accession>
<keyword evidence="3" id="KW-1185">Reference proteome</keyword>
<protein>
    <submittedName>
        <fullName evidence="2">Apterous B beta</fullName>
    </submittedName>
</protein>
<reference evidence="2 3" key="1">
    <citation type="journal article" date="2015" name="Genome Biol. Evol.">
        <title>The genome of winter moth (Operophtera brumata) provides a genomic perspective on sexual dimorphism and phenology.</title>
        <authorList>
            <person name="Derks M.F."/>
            <person name="Smit S."/>
            <person name="Salis L."/>
            <person name="Schijlen E."/>
            <person name="Bossers A."/>
            <person name="Mateman C."/>
            <person name="Pijl A.S."/>
            <person name="de Ridder D."/>
            <person name="Groenen M.A."/>
            <person name="Visser M.E."/>
            <person name="Megens H.J."/>
        </authorList>
    </citation>
    <scope>NUCLEOTIDE SEQUENCE [LARGE SCALE GENOMIC DNA]</scope>
    <source>
        <strain evidence="2">WM2013NL</strain>
        <tissue evidence="2">Head and thorax</tissue>
    </source>
</reference>
<dbReference type="InterPro" id="IPR009057">
    <property type="entry name" value="Homeodomain-like_sf"/>
</dbReference>
<dbReference type="CDD" id="cd00086">
    <property type="entry name" value="homeodomain"/>
    <property type="match status" value="1"/>
</dbReference>
<dbReference type="GO" id="GO:0005634">
    <property type="term" value="C:nucleus"/>
    <property type="evidence" value="ECO:0007669"/>
    <property type="project" value="UniProtKB-SubCell"/>
</dbReference>
<dbReference type="Proteomes" id="UP000037510">
    <property type="component" value="Unassembled WGS sequence"/>
</dbReference>
<dbReference type="GO" id="GO:0003677">
    <property type="term" value="F:DNA binding"/>
    <property type="evidence" value="ECO:0007669"/>
    <property type="project" value="InterPro"/>
</dbReference>
<evidence type="ECO:0000256" key="1">
    <source>
        <dbReference type="ARBA" id="ARBA00004123"/>
    </source>
</evidence>
<comment type="subcellular location">
    <subcellularLocation>
        <location evidence="1">Nucleus</location>
    </subcellularLocation>
</comment>
<dbReference type="EMBL" id="JTDY01002504">
    <property type="protein sequence ID" value="KOB71274.1"/>
    <property type="molecule type" value="Genomic_DNA"/>
</dbReference>
<gene>
    <name evidence="2" type="ORF">OBRU01_14032</name>
</gene>
<comment type="caution">
    <text evidence="2">The sequence shown here is derived from an EMBL/GenBank/DDBJ whole genome shotgun (WGS) entry which is preliminary data.</text>
</comment>
<sequence>MDNRVWFQNARAKWRRNIMRQESNGTSGHSNGSLLAGSAPTAPGSMLLSDALHSIEELRHTPHPHTMVFSEMY</sequence>
<dbReference type="SUPFAM" id="SSF46689">
    <property type="entry name" value="Homeodomain-like"/>
    <property type="match status" value="1"/>
</dbReference>
<evidence type="ECO:0000313" key="3">
    <source>
        <dbReference type="Proteomes" id="UP000037510"/>
    </source>
</evidence>
<dbReference type="AlphaFoldDB" id="A0A0L7L7F6"/>
<organism evidence="2 3">
    <name type="scientific">Operophtera brumata</name>
    <name type="common">Winter moth</name>
    <name type="synonym">Phalaena brumata</name>
    <dbReference type="NCBI Taxonomy" id="104452"/>
    <lineage>
        <taxon>Eukaryota</taxon>
        <taxon>Metazoa</taxon>
        <taxon>Ecdysozoa</taxon>
        <taxon>Arthropoda</taxon>
        <taxon>Hexapoda</taxon>
        <taxon>Insecta</taxon>
        <taxon>Pterygota</taxon>
        <taxon>Neoptera</taxon>
        <taxon>Endopterygota</taxon>
        <taxon>Lepidoptera</taxon>
        <taxon>Glossata</taxon>
        <taxon>Ditrysia</taxon>
        <taxon>Geometroidea</taxon>
        <taxon>Geometridae</taxon>
        <taxon>Larentiinae</taxon>
        <taxon>Operophtera</taxon>
    </lineage>
</organism>
<name>A0A0L7L7F6_OPEBR</name>
<dbReference type="STRING" id="104452.A0A0L7L7F6"/>